<dbReference type="Proteomes" id="UP000032740">
    <property type="component" value="Chromosome"/>
</dbReference>
<dbReference type="HOGENOM" id="CLU_137742_0_0_14"/>
<proteinExistence type="predicted"/>
<evidence type="ECO:0000313" key="2">
    <source>
        <dbReference type="Proteomes" id="UP000032740"/>
    </source>
</evidence>
<protein>
    <submittedName>
        <fullName evidence="1">Uncharacterized protein</fullName>
    </submittedName>
</protein>
<evidence type="ECO:0000313" key="1">
    <source>
        <dbReference type="EMBL" id="CCV63658.1"/>
    </source>
</evidence>
<dbReference type="STRING" id="1318466.BN85400810"/>
<accession>U4KJR2</accession>
<sequence>MSREILIEENKVLKLKNVLVRPITFDDEEGLDKKIYMMENYIKTKGLENVGPLILYTTVVGTENPKLFMKAMMQLKSKHEIPMPPYEYVEEFKVGPCLFARFKGKEESSSIAQNKLQVYAYENGLILDSKSYNVFKEKNENYTVIDTFIPIIGKEDIEFENI</sequence>
<reference evidence="1 2" key="1">
    <citation type="journal article" date="2013" name="J. Mol. Microbiol. Biotechnol.">
        <title>Analysis of the Complete Genomes of Acholeplasma brassicae , A. palmae and A. laidlawii and Their Comparison to the Obligate Parasites from ' Candidatus Phytoplasma'.</title>
        <authorList>
            <person name="Kube M."/>
            <person name="Siewert C."/>
            <person name="Migdoll A.M."/>
            <person name="Duduk B."/>
            <person name="Holz S."/>
            <person name="Rabus R."/>
            <person name="Seemuller E."/>
            <person name="Mitrovic J."/>
            <person name="Muller I."/>
            <person name="Buttner C."/>
            <person name="Reinhardt R."/>
        </authorList>
    </citation>
    <scope>NUCLEOTIDE SEQUENCE [LARGE SCALE GENOMIC DNA]</scope>
    <source>
        <strain evidence="1 2">J233</strain>
    </source>
</reference>
<name>U4KJR2_ALTPJ</name>
<dbReference type="RefSeq" id="WP_026654079.1">
    <property type="nucleotide sequence ID" value="NC_022538.1"/>
</dbReference>
<organism evidence="1 2">
    <name type="scientific">Alteracholeplasma palmae (strain ATCC 49389 / J233)</name>
    <name type="common">Acholeplasma palmae</name>
    <dbReference type="NCBI Taxonomy" id="1318466"/>
    <lineage>
        <taxon>Bacteria</taxon>
        <taxon>Bacillati</taxon>
        <taxon>Mycoplasmatota</taxon>
        <taxon>Mollicutes</taxon>
        <taxon>Acholeplasmatales</taxon>
        <taxon>Acholeplasmataceae</taxon>
        <taxon>Acholeplasma</taxon>
    </lineage>
</organism>
<dbReference type="EMBL" id="FO681347">
    <property type="protein sequence ID" value="CCV63658.1"/>
    <property type="molecule type" value="Genomic_DNA"/>
</dbReference>
<keyword evidence="2" id="KW-1185">Reference proteome</keyword>
<dbReference type="KEGG" id="apal:BN85400810"/>
<gene>
    <name evidence="1" type="ORF">BN85400810</name>
</gene>
<dbReference type="AlphaFoldDB" id="U4KJR2"/>